<dbReference type="PANTHER" id="PTHR36050:SF1">
    <property type="entry name" value="O-FUCOSYLTRANSFERASE 30"/>
    <property type="match status" value="1"/>
</dbReference>
<evidence type="ECO:0000313" key="2">
    <source>
        <dbReference type="Proteomes" id="UP000734854"/>
    </source>
</evidence>
<evidence type="ECO:0000313" key="1">
    <source>
        <dbReference type="EMBL" id="KAG6496205.1"/>
    </source>
</evidence>
<reference evidence="1 2" key="1">
    <citation type="submission" date="2020-08" db="EMBL/GenBank/DDBJ databases">
        <title>Plant Genome Project.</title>
        <authorList>
            <person name="Zhang R.-G."/>
        </authorList>
    </citation>
    <scope>NUCLEOTIDE SEQUENCE [LARGE SCALE GENOMIC DNA]</scope>
    <source>
        <tissue evidence="1">Rhizome</tissue>
    </source>
</reference>
<keyword evidence="2" id="KW-1185">Reference proteome</keyword>
<sequence>MSRWRRRSPRSKPLFLLSVAVLLLFALFLAFRLSSPSDLLRSLVSSSSPAASSTATLAPARSHQCGVSPFGERFLWYAPHSGFSNQLSELKNAILFAAILNRTLIVPPVLDHHAVALGSCPKFRVTSPTELRTRVFDHIMDLVRDRRWNKDDVKKQIERYVSMGDIIDLSRLPSSVVRTVDFRIFLSTWCGLNMERACSGNLCCTISADRAITGNFDQCRSLFSGMQGKDNQCVYAVEDDCRTTVWTYLESNREILDSFQPDKELLIKKKFSYVRKRRDISKALGPGSEAEMSKLLAFGTLFSAPYKGSELYIDIHEVQGKNHVQSLLKEIEYLPFTPEIMATGRKFALNSIKQPFMCAQLRLLDGQFKNHWKTTFSAVEQKLKSIDLKPTDNMSNDPIHIFLMTDLPTVNWTDTYLDDLAKDASYQLHVLDEGSQLVVEAGKRLMASEHGIRSSFLPRNYDGFNKKKRCDPVFTPDILLYVQESVCCCASLGFVGTPGSTIADNIELMMKYNACKS</sequence>
<dbReference type="Gene3D" id="3.40.50.11340">
    <property type="match status" value="1"/>
</dbReference>
<dbReference type="AlphaFoldDB" id="A0A8J5FUI7"/>
<organism evidence="1 2">
    <name type="scientific">Zingiber officinale</name>
    <name type="common">Ginger</name>
    <name type="synonym">Amomum zingiber</name>
    <dbReference type="NCBI Taxonomy" id="94328"/>
    <lineage>
        <taxon>Eukaryota</taxon>
        <taxon>Viridiplantae</taxon>
        <taxon>Streptophyta</taxon>
        <taxon>Embryophyta</taxon>
        <taxon>Tracheophyta</taxon>
        <taxon>Spermatophyta</taxon>
        <taxon>Magnoliopsida</taxon>
        <taxon>Liliopsida</taxon>
        <taxon>Zingiberales</taxon>
        <taxon>Zingiberaceae</taxon>
        <taxon>Zingiber</taxon>
    </lineage>
</organism>
<evidence type="ECO:0008006" key="3">
    <source>
        <dbReference type="Google" id="ProtNLM"/>
    </source>
</evidence>
<dbReference type="EMBL" id="JACMSC010000012">
    <property type="protein sequence ID" value="KAG6496205.1"/>
    <property type="molecule type" value="Genomic_DNA"/>
</dbReference>
<comment type="caution">
    <text evidence="1">The sequence shown here is derived from an EMBL/GenBank/DDBJ whole genome shotgun (WGS) entry which is preliminary data.</text>
</comment>
<dbReference type="GO" id="GO:0016757">
    <property type="term" value="F:glycosyltransferase activity"/>
    <property type="evidence" value="ECO:0007669"/>
    <property type="project" value="UniProtKB-KW"/>
</dbReference>
<dbReference type="GO" id="GO:0006004">
    <property type="term" value="P:fucose metabolic process"/>
    <property type="evidence" value="ECO:0007669"/>
    <property type="project" value="UniProtKB-KW"/>
</dbReference>
<protein>
    <recommendedName>
        <fullName evidence="3">O-fucosyltransferase family protein</fullName>
    </recommendedName>
</protein>
<dbReference type="PANTHER" id="PTHR36050">
    <property type="entry name" value="O-FUCOSYLTRANSFERASE 30"/>
    <property type="match status" value="1"/>
</dbReference>
<accession>A0A8J5FUI7</accession>
<name>A0A8J5FUI7_ZINOF</name>
<proteinExistence type="predicted"/>
<gene>
    <name evidence="1" type="ORF">ZIOFF_044053</name>
</gene>
<dbReference type="Proteomes" id="UP000734854">
    <property type="component" value="Unassembled WGS sequence"/>
</dbReference>